<dbReference type="InterPro" id="IPR002219">
    <property type="entry name" value="PKC_DAG/PE"/>
</dbReference>
<evidence type="ECO:0000256" key="1">
    <source>
        <dbReference type="ARBA" id="ARBA00022723"/>
    </source>
</evidence>
<evidence type="ECO:0000256" key="3">
    <source>
        <dbReference type="ARBA" id="ARBA00022833"/>
    </source>
</evidence>
<dbReference type="SUPFAM" id="SSF57889">
    <property type="entry name" value="Cysteine-rich domain"/>
    <property type="match status" value="2"/>
</dbReference>
<accession>A0ABD3C8R1</accession>
<reference evidence="6" key="1">
    <citation type="journal article" date="2024" name="IScience">
        <title>Strigolactones Initiate the Formation of Haustorium-like Structures in Castilleja.</title>
        <authorList>
            <person name="Buerger M."/>
            <person name="Peterson D."/>
            <person name="Chory J."/>
        </authorList>
    </citation>
    <scope>NUCLEOTIDE SEQUENCE [LARGE SCALE GENOMIC DNA]</scope>
</reference>
<feature type="domain" description="Phorbol-ester/DAG-type" evidence="4">
    <location>
        <begin position="14"/>
        <end position="72"/>
    </location>
</feature>
<proteinExistence type="predicted"/>
<keyword evidence="1" id="KW-0479">Metal-binding</keyword>
<evidence type="ECO:0000256" key="2">
    <source>
        <dbReference type="ARBA" id="ARBA00022737"/>
    </source>
</evidence>
<protein>
    <recommendedName>
        <fullName evidence="4">Phorbol-ester/DAG-type domain-containing protein</fullName>
    </recommendedName>
</protein>
<keyword evidence="2" id="KW-0677">Repeat</keyword>
<dbReference type="PANTHER" id="PTHR32410">
    <property type="entry name" value="CYSTEINE/HISTIDINE-RICH C1 DOMAIN FAMILY PROTEIN"/>
    <property type="match status" value="1"/>
</dbReference>
<dbReference type="PANTHER" id="PTHR32410:SF216">
    <property type="entry name" value="PHORBOL-ESTER_DAG-TYPE DOMAIN-CONTAINING PROTEIN"/>
    <property type="match status" value="1"/>
</dbReference>
<dbReference type="Pfam" id="PF03107">
    <property type="entry name" value="C1_2"/>
    <property type="match status" value="2"/>
</dbReference>
<name>A0ABD3C8R1_9LAMI</name>
<dbReference type="AlphaFoldDB" id="A0ABD3C8R1"/>
<gene>
    <name evidence="5" type="ORF">CASFOL_029496</name>
</gene>
<dbReference type="InterPro" id="IPR004146">
    <property type="entry name" value="DC1"/>
</dbReference>
<dbReference type="Proteomes" id="UP001632038">
    <property type="component" value="Unassembled WGS sequence"/>
</dbReference>
<dbReference type="EMBL" id="JAVIJP010000047">
    <property type="protein sequence ID" value="KAL3625947.1"/>
    <property type="molecule type" value="Genomic_DNA"/>
</dbReference>
<dbReference type="InterPro" id="IPR046349">
    <property type="entry name" value="C1-like_sf"/>
</dbReference>
<dbReference type="GO" id="GO:0046872">
    <property type="term" value="F:metal ion binding"/>
    <property type="evidence" value="ECO:0007669"/>
    <property type="project" value="UniProtKB-KW"/>
</dbReference>
<evidence type="ECO:0000259" key="4">
    <source>
        <dbReference type="PROSITE" id="PS50081"/>
    </source>
</evidence>
<comment type="caution">
    <text evidence="5">The sequence shown here is derived from an EMBL/GenBank/DDBJ whole genome shotgun (WGS) entry which is preliminary data.</text>
</comment>
<sequence>MIHIGCALLPKKARHKFDKHHLELVTSGWAEKECCFCEFCEEDIDQKHWFYHCGECDQSFHVKCIPSVGRLSRVKFGSTVDVPCHPRHPVVLTRMFMESNQRCGYCKKIIPGFVDDMAFYCSECEFWIHFGCARDSCVANDGQYGRTQLWYEYNRTLYA</sequence>
<organism evidence="5 6">
    <name type="scientific">Castilleja foliolosa</name>
    <dbReference type="NCBI Taxonomy" id="1961234"/>
    <lineage>
        <taxon>Eukaryota</taxon>
        <taxon>Viridiplantae</taxon>
        <taxon>Streptophyta</taxon>
        <taxon>Embryophyta</taxon>
        <taxon>Tracheophyta</taxon>
        <taxon>Spermatophyta</taxon>
        <taxon>Magnoliopsida</taxon>
        <taxon>eudicotyledons</taxon>
        <taxon>Gunneridae</taxon>
        <taxon>Pentapetalae</taxon>
        <taxon>asterids</taxon>
        <taxon>lamiids</taxon>
        <taxon>Lamiales</taxon>
        <taxon>Orobanchaceae</taxon>
        <taxon>Pedicularideae</taxon>
        <taxon>Castillejinae</taxon>
        <taxon>Castilleja</taxon>
    </lineage>
</organism>
<dbReference type="InterPro" id="IPR053192">
    <property type="entry name" value="Vacuole_Formation_Reg"/>
</dbReference>
<keyword evidence="3" id="KW-0862">Zinc</keyword>
<evidence type="ECO:0000313" key="5">
    <source>
        <dbReference type="EMBL" id="KAL3625947.1"/>
    </source>
</evidence>
<keyword evidence="6" id="KW-1185">Reference proteome</keyword>
<evidence type="ECO:0000313" key="6">
    <source>
        <dbReference type="Proteomes" id="UP001632038"/>
    </source>
</evidence>
<dbReference type="PROSITE" id="PS50081">
    <property type="entry name" value="ZF_DAG_PE_2"/>
    <property type="match status" value="1"/>
</dbReference>